<proteinExistence type="inferred from homology"/>
<dbReference type="NCBIfam" id="NF001464">
    <property type="entry name" value="PRK00321.1-5"/>
    <property type="match status" value="1"/>
</dbReference>
<reference evidence="7 8" key="1">
    <citation type="journal article" date="2018" name="Int. J. Syst. Evol. Microbiol.">
        <title>Uliginosibacterium sediminicola sp. nov., isolated from freshwater sediment.</title>
        <authorList>
            <person name="Hwang W.M."/>
            <person name="Kim S.M."/>
            <person name="Kang K."/>
            <person name="Ahn T.Y."/>
        </authorList>
    </citation>
    <scope>NUCLEOTIDE SEQUENCE [LARGE SCALE GENOMIC DNA]</scope>
    <source>
        <strain evidence="7 8">M1-21</strain>
    </source>
</reference>
<organism evidence="7 8">
    <name type="scientific">Uliginosibacterium sediminicola</name>
    <dbReference type="NCBI Taxonomy" id="2024550"/>
    <lineage>
        <taxon>Bacteria</taxon>
        <taxon>Pseudomonadati</taxon>
        <taxon>Pseudomonadota</taxon>
        <taxon>Betaproteobacteria</taxon>
        <taxon>Rhodocyclales</taxon>
        <taxon>Zoogloeaceae</taxon>
        <taxon>Uliginosibacterium</taxon>
    </lineage>
</organism>
<dbReference type="Proteomes" id="UP001410394">
    <property type="component" value="Unassembled WGS sequence"/>
</dbReference>
<evidence type="ECO:0000256" key="5">
    <source>
        <dbReference type="ARBA" id="ARBA00023172"/>
    </source>
</evidence>
<dbReference type="EMBL" id="JBDIVE010000002">
    <property type="protein sequence ID" value="MEN3067931.1"/>
    <property type="molecule type" value="Genomic_DNA"/>
</dbReference>
<comment type="function">
    <text evidence="6">May be involved in recombination.</text>
</comment>
<protein>
    <recommendedName>
        <fullName evidence="3 6">Recombination-associated protein RdgC</fullName>
    </recommendedName>
</protein>
<comment type="caution">
    <text evidence="7">The sequence shown here is derived from an EMBL/GenBank/DDBJ whole genome shotgun (WGS) entry which is preliminary data.</text>
</comment>
<keyword evidence="8" id="KW-1185">Reference proteome</keyword>
<dbReference type="PANTHER" id="PTHR38103:SF1">
    <property type="entry name" value="RECOMBINATION-ASSOCIATED PROTEIN RDGC"/>
    <property type="match status" value="1"/>
</dbReference>
<evidence type="ECO:0000256" key="4">
    <source>
        <dbReference type="ARBA" id="ARBA00022490"/>
    </source>
</evidence>
<sequence>MHFRNAQIYRLPENWPGMTSKLLADQLSRISFRPCAQLELASFGFLSPTDSGELVHVVGGQWLIALGVEQRLLPSSVVKQAAKDRAEEIEAQQGYKPGRKQMKEIKEAVTHELMPRAFTRRRRIFAWIDAQAGWLVVDAPSRKAADSMIEALHKSLDELPLKLLNTRRSAGSAMTEWLVANEAPGAFTIDHDCELRAITEEKSAVRYTHHTLDGKDVREHIEAGKQASRLALTWNDRLSAILNDKLELKRLQLLDIVTESATDGLAADEQFDSDFALMTGELRNFIPALIEVLGGEEN</sequence>
<keyword evidence="4 6" id="KW-0963">Cytoplasm</keyword>
<name>A0ABU9YWI7_9RHOO</name>
<evidence type="ECO:0000256" key="2">
    <source>
        <dbReference type="ARBA" id="ARBA00008657"/>
    </source>
</evidence>
<evidence type="ECO:0000256" key="3">
    <source>
        <dbReference type="ARBA" id="ARBA00022296"/>
    </source>
</evidence>
<dbReference type="PANTHER" id="PTHR38103">
    <property type="entry name" value="RECOMBINATION-ASSOCIATED PROTEIN RDGC"/>
    <property type="match status" value="1"/>
</dbReference>
<dbReference type="RefSeq" id="WP_345918694.1">
    <property type="nucleotide sequence ID" value="NZ_JBDIVE010000002.1"/>
</dbReference>
<evidence type="ECO:0000256" key="6">
    <source>
        <dbReference type="HAMAP-Rule" id="MF_00194"/>
    </source>
</evidence>
<gene>
    <name evidence="6" type="primary">rdgC</name>
    <name evidence="7" type="ORF">ABDB84_05520</name>
</gene>
<dbReference type="Pfam" id="PF04381">
    <property type="entry name" value="RdgC"/>
    <property type="match status" value="1"/>
</dbReference>
<comment type="subcellular location">
    <subcellularLocation>
        <location evidence="1 6">Cytoplasm</location>
        <location evidence="1 6">Nucleoid</location>
    </subcellularLocation>
</comment>
<accession>A0ABU9YWI7</accession>
<keyword evidence="5 6" id="KW-0233">DNA recombination</keyword>
<evidence type="ECO:0000256" key="1">
    <source>
        <dbReference type="ARBA" id="ARBA00004453"/>
    </source>
</evidence>
<evidence type="ECO:0000313" key="7">
    <source>
        <dbReference type="EMBL" id="MEN3067931.1"/>
    </source>
</evidence>
<comment type="similarity">
    <text evidence="2 6">Belongs to the RdgC family.</text>
</comment>
<dbReference type="HAMAP" id="MF_00194">
    <property type="entry name" value="RdgC"/>
    <property type="match status" value="1"/>
</dbReference>
<evidence type="ECO:0000313" key="8">
    <source>
        <dbReference type="Proteomes" id="UP001410394"/>
    </source>
</evidence>
<dbReference type="NCBIfam" id="NF001463">
    <property type="entry name" value="PRK00321.1-4"/>
    <property type="match status" value="1"/>
</dbReference>
<dbReference type="InterPro" id="IPR007476">
    <property type="entry name" value="RdgC"/>
</dbReference>